<evidence type="ECO:0000313" key="2">
    <source>
        <dbReference type="EMBL" id="ASJ09213.1"/>
    </source>
</evidence>
<feature type="transmembrane region" description="Helical" evidence="1">
    <location>
        <begin position="35"/>
        <end position="55"/>
    </location>
</feature>
<dbReference type="Proteomes" id="UP000250125">
    <property type="component" value="Chromosome"/>
</dbReference>
<organism evidence="2 3">
    <name type="scientific">Thermococcus siculi</name>
    <dbReference type="NCBI Taxonomy" id="72803"/>
    <lineage>
        <taxon>Archaea</taxon>
        <taxon>Methanobacteriati</taxon>
        <taxon>Methanobacteriota</taxon>
        <taxon>Thermococci</taxon>
        <taxon>Thermococcales</taxon>
        <taxon>Thermococcaceae</taxon>
        <taxon>Thermococcus</taxon>
    </lineage>
</organism>
<dbReference type="RefSeq" id="WP_088856446.1">
    <property type="nucleotide sequence ID" value="NZ_CP015103.1"/>
</dbReference>
<proteinExistence type="predicted"/>
<protein>
    <submittedName>
        <fullName evidence="2">Uncharacterized protein</fullName>
    </submittedName>
</protein>
<name>A0A2Z2MYI5_9EURY</name>
<sequence>MKRKGGIGYSILGAILIILLLVFLVLIALGIIVVGAAALVVIVPLIIIMAIVSWIKGKHRKEPKELEDPLQYEEWEHRGW</sequence>
<keyword evidence="1" id="KW-0472">Membrane</keyword>
<evidence type="ECO:0000256" key="1">
    <source>
        <dbReference type="SAM" id="Phobius"/>
    </source>
</evidence>
<keyword evidence="1" id="KW-0812">Transmembrane</keyword>
<dbReference type="AlphaFoldDB" id="A0A2Z2MYI5"/>
<dbReference type="EMBL" id="CP015103">
    <property type="protein sequence ID" value="ASJ09213.1"/>
    <property type="molecule type" value="Genomic_DNA"/>
</dbReference>
<feature type="transmembrane region" description="Helical" evidence="1">
    <location>
        <begin position="7"/>
        <end position="29"/>
    </location>
</feature>
<keyword evidence="1" id="KW-1133">Transmembrane helix</keyword>
<dbReference type="GeneID" id="33318213"/>
<dbReference type="KEGG" id="tsl:A3L11_08215"/>
<gene>
    <name evidence="2" type="ORF">A3L11_08215</name>
</gene>
<accession>A0A2Z2MYI5</accession>
<evidence type="ECO:0000313" key="3">
    <source>
        <dbReference type="Proteomes" id="UP000250125"/>
    </source>
</evidence>
<keyword evidence="3" id="KW-1185">Reference proteome</keyword>
<reference evidence="2 3" key="1">
    <citation type="submission" date="2016-04" db="EMBL/GenBank/DDBJ databases">
        <title>Complete genome sequence of Thermococcus siculi type strain RG-20.</title>
        <authorList>
            <person name="Oger P.M."/>
        </authorList>
    </citation>
    <scope>NUCLEOTIDE SEQUENCE [LARGE SCALE GENOMIC DNA]</scope>
    <source>
        <strain evidence="2 3">RG-20</strain>
    </source>
</reference>